<dbReference type="EMBL" id="JAAKZX010000349">
    <property type="protein sequence ID" value="NGO49175.1"/>
    <property type="molecule type" value="Genomic_DNA"/>
</dbReference>
<name>A0ABX0E7T9_9ACTN</name>
<proteinExistence type="predicted"/>
<keyword evidence="2" id="KW-1185">Reference proteome</keyword>
<dbReference type="Proteomes" id="UP001518140">
    <property type="component" value="Unassembled WGS sequence"/>
</dbReference>
<sequence length="83" mass="9297">MGNFRGEQPFTTSDARVTFLVDGVALAQFYASQALGNPTERIWRLFDFAVAADGSVALARLQFDDQTAVHVRSRERFVWSRSA</sequence>
<accession>A0ABX0E7T9</accession>
<evidence type="ECO:0000313" key="2">
    <source>
        <dbReference type="Proteomes" id="UP001518140"/>
    </source>
</evidence>
<reference evidence="1 2" key="1">
    <citation type="submission" date="2020-02" db="EMBL/GenBank/DDBJ databases">
        <title>Whole-genome analyses of novel actinobacteria.</title>
        <authorList>
            <person name="Sahin N."/>
            <person name="Tokatli A."/>
        </authorList>
    </citation>
    <scope>NUCLEOTIDE SEQUENCE [LARGE SCALE GENOMIC DNA]</scope>
    <source>
        <strain evidence="1 2">YC419</strain>
    </source>
</reference>
<gene>
    <name evidence="1" type="ORF">G6048_46280</name>
</gene>
<organism evidence="1 2">
    <name type="scientific">Streptomyces ureilyticus</name>
    <dbReference type="NCBI Taxonomy" id="1775131"/>
    <lineage>
        <taxon>Bacteria</taxon>
        <taxon>Bacillati</taxon>
        <taxon>Actinomycetota</taxon>
        <taxon>Actinomycetes</taxon>
        <taxon>Kitasatosporales</taxon>
        <taxon>Streptomycetaceae</taxon>
        <taxon>Streptomyces</taxon>
    </lineage>
</organism>
<protein>
    <submittedName>
        <fullName evidence="1">Uncharacterized protein</fullName>
    </submittedName>
</protein>
<comment type="caution">
    <text evidence="1">The sequence shown here is derived from an EMBL/GenBank/DDBJ whole genome shotgun (WGS) entry which is preliminary data.</text>
</comment>
<dbReference type="RefSeq" id="WP_165345620.1">
    <property type="nucleotide sequence ID" value="NZ_JAAKZX010000349.1"/>
</dbReference>
<evidence type="ECO:0000313" key="1">
    <source>
        <dbReference type="EMBL" id="NGO49175.1"/>
    </source>
</evidence>